<sequence>MKTCLAASVGALLMLAGCTVPSTPGQAGYSGTHPVISNSDPTPNYRATMTDIGNEYAADLSWHDPSRVSSDVQSCYMTTGNGSIQGIYGIQNTRMCLALDYLAYKDNQIATHNYQLAGNPYFTREAAEKRWVIYGPRAGFDDPDAMFGYMRGTYAFTKPAQLNTTNSIRPMARLPGPGDHLPSFMGH</sequence>
<dbReference type="EMBL" id="CP053709">
    <property type="protein sequence ID" value="QKE93154.1"/>
    <property type="molecule type" value="Genomic_DNA"/>
</dbReference>
<gene>
    <name evidence="3" type="ORF">HN018_23510</name>
</gene>
<dbReference type="PROSITE" id="PS51257">
    <property type="entry name" value="PROKAR_LIPOPROTEIN"/>
    <property type="match status" value="1"/>
</dbReference>
<evidence type="ECO:0000313" key="4">
    <source>
        <dbReference type="Proteomes" id="UP000500767"/>
    </source>
</evidence>
<dbReference type="AlphaFoldDB" id="A0A6M8HX71"/>
<proteinExistence type="predicted"/>
<protein>
    <submittedName>
        <fullName evidence="3">Uncharacterized protein</fullName>
    </submittedName>
</protein>
<keyword evidence="4" id="KW-1185">Reference proteome</keyword>
<accession>A0A6M8HX71</accession>
<feature type="signal peptide" evidence="2">
    <location>
        <begin position="1"/>
        <end position="27"/>
    </location>
</feature>
<keyword evidence="2" id="KW-0732">Signal</keyword>
<evidence type="ECO:0000256" key="1">
    <source>
        <dbReference type="SAM" id="MobiDB-lite"/>
    </source>
</evidence>
<dbReference type="Proteomes" id="UP000500767">
    <property type="component" value="Plasmid unnamed1"/>
</dbReference>
<dbReference type="KEGG" id="lck:HN018_23510"/>
<geneLocation type="plasmid" evidence="3 4">
    <name>unnamed1</name>
</geneLocation>
<name>A0A6M8HX71_9PROT</name>
<feature type="chain" id="PRO_5027078490" evidence="2">
    <location>
        <begin position="28"/>
        <end position="187"/>
    </location>
</feature>
<feature type="region of interest" description="Disordered" evidence="1">
    <location>
        <begin position="168"/>
        <end position="187"/>
    </location>
</feature>
<evidence type="ECO:0000313" key="3">
    <source>
        <dbReference type="EMBL" id="QKE93154.1"/>
    </source>
</evidence>
<evidence type="ECO:0000256" key="2">
    <source>
        <dbReference type="SAM" id="SignalP"/>
    </source>
</evidence>
<organism evidence="3 4">
    <name type="scientific">Lichenicola cladoniae</name>
    <dbReference type="NCBI Taxonomy" id="1484109"/>
    <lineage>
        <taxon>Bacteria</taxon>
        <taxon>Pseudomonadati</taxon>
        <taxon>Pseudomonadota</taxon>
        <taxon>Alphaproteobacteria</taxon>
        <taxon>Acetobacterales</taxon>
        <taxon>Acetobacteraceae</taxon>
        <taxon>Lichenicola</taxon>
    </lineage>
</organism>
<dbReference type="RefSeq" id="WP_171833870.1">
    <property type="nucleotide sequence ID" value="NZ_CP053709.1"/>
</dbReference>
<keyword evidence="3" id="KW-0614">Plasmid</keyword>
<reference evidence="3 4" key="1">
    <citation type="journal article" date="2014" name="World J. Microbiol. Biotechnol.">
        <title>Biodiversity and physiological characteristics of Antarctic and Arctic lichens-associated bacteria.</title>
        <authorList>
            <person name="Lee Y.M."/>
            <person name="Kim E.H."/>
            <person name="Lee H.K."/>
            <person name="Hong S.G."/>
        </authorList>
    </citation>
    <scope>NUCLEOTIDE SEQUENCE [LARGE SCALE GENOMIC DNA]</scope>
    <source>
        <strain evidence="3 4">PAMC 26569</strain>
        <plasmid evidence="3">unnamed1</plasmid>
    </source>
</reference>